<gene>
    <name evidence="1" type="ORF">RGQ13_13870</name>
</gene>
<evidence type="ECO:0000313" key="1">
    <source>
        <dbReference type="EMBL" id="WNC71204.1"/>
    </source>
</evidence>
<dbReference type="Proteomes" id="UP001258994">
    <property type="component" value="Chromosome"/>
</dbReference>
<reference evidence="2" key="1">
    <citation type="submission" date="2023-09" db="EMBL/GenBank/DDBJ databases">
        <authorList>
            <person name="Li S."/>
            <person name="Li X."/>
            <person name="Zhang C."/>
            <person name="Zhao Z."/>
        </authorList>
    </citation>
    <scope>NUCLEOTIDE SEQUENCE [LARGE SCALE GENOMIC DNA]</scope>
    <source>
        <strain evidence="2">SQ149</strain>
    </source>
</reference>
<name>A0ABY9TQX2_9GAMM</name>
<dbReference type="InterPro" id="IPR039498">
    <property type="entry name" value="NTP_transf_5"/>
</dbReference>
<dbReference type="EMBL" id="CP134145">
    <property type="protein sequence ID" value="WNC71204.1"/>
    <property type="molecule type" value="Genomic_DNA"/>
</dbReference>
<dbReference type="RefSeq" id="WP_348390339.1">
    <property type="nucleotide sequence ID" value="NZ_CP134145.1"/>
</dbReference>
<organism evidence="1 2">
    <name type="scientific">Thalassotalea psychrophila</name>
    <dbReference type="NCBI Taxonomy" id="3065647"/>
    <lineage>
        <taxon>Bacteria</taxon>
        <taxon>Pseudomonadati</taxon>
        <taxon>Pseudomonadota</taxon>
        <taxon>Gammaproteobacteria</taxon>
        <taxon>Alteromonadales</taxon>
        <taxon>Colwelliaceae</taxon>
        <taxon>Thalassotalea</taxon>
    </lineage>
</organism>
<keyword evidence="2" id="KW-1185">Reference proteome</keyword>
<accession>A0ABY9TQX2</accession>
<protein>
    <submittedName>
        <fullName evidence="1">Nucleotidyltransferase family protein</fullName>
    </submittedName>
</protein>
<dbReference type="Pfam" id="PF14907">
    <property type="entry name" value="NTP_transf_5"/>
    <property type="match status" value="1"/>
</dbReference>
<proteinExistence type="predicted"/>
<sequence>MQAVTQHTPQAKITEQTFIDMGMWLTHPEQHNSEQLITLLDEDARLPLITLVNTYWLGGALHNSLKKSNVWQTLDQELKDYLTELEQFYNQRNQGIKQEAIFACQILKDNDIPVVILKGSASLFNGVFKPISNRFMTDIDLLVPEDKWQQATQLFHQHGYTQSLEELDNIGVNHHHAPPLFRQQGGHCCVELHRWALKEKYKDILSTNDVWQQAINLPLSEDLAVLQMVPTQQILLTIAHSELSHTAYQDTIIDWRQLYNLAALVTTHGNQIDWQQVLVKFDNKDYLPVLHAHLFAAEKLLRLQTPIAASNDLPQQHLAECINLYVKRQSGSEKYGHIKKVLNGYGAESILIVYGNKGRFPLLVGRLKHFYHHLNKLIRPKYVKRLIQRIKNS</sequence>
<evidence type="ECO:0000313" key="2">
    <source>
        <dbReference type="Proteomes" id="UP001258994"/>
    </source>
</evidence>